<dbReference type="Pfam" id="PF00106">
    <property type="entry name" value="adh_short"/>
    <property type="match status" value="1"/>
</dbReference>
<organism evidence="4">
    <name type="scientific">freshwater metagenome</name>
    <dbReference type="NCBI Taxonomy" id="449393"/>
    <lineage>
        <taxon>unclassified sequences</taxon>
        <taxon>metagenomes</taxon>
        <taxon>ecological metagenomes</taxon>
    </lineage>
</organism>
<dbReference type="Gene3D" id="3.40.50.720">
    <property type="entry name" value="NAD(P)-binding Rossmann-like Domain"/>
    <property type="match status" value="1"/>
</dbReference>
<evidence type="ECO:0000256" key="1">
    <source>
        <dbReference type="ARBA" id="ARBA00023002"/>
    </source>
</evidence>
<dbReference type="PANTHER" id="PTHR43157:SF31">
    <property type="entry name" value="PHOSPHATIDYLINOSITOL-GLYCAN BIOSYNTHESIS CLASS F PROTEIN"/>
    <property type="match status" value="1"/>
</dbReference>
<dbReference type="PRINTS" id="PR00081">
    <property type="entry name" value="GDHRDH"/>
</dbReference>
<dbReference type="EMBL" id="CAFBPS010000013">
    <property type="protein sequence ID" value="CAB5022224.1"/>
    <property type="molecule type" value="Genomic_DNA"/>
</dbReference>
<evidence type="ECO:0000313" key="2">
    <source>
        <dbReference type="EMBL" id="CAB4719911.1"/>
    </source>
</evidence>
<dbReference type="EMBL" id="CAFBMF010000077">
    <property type="protein sequence ID" value="CAB4905147.1"/>
    <property type="molecule type" value="Genomic_DNA"/>
</dbReference>
<name>A0A6J7GAL1_9ZZZZ</name>
<dbReference type="InterPro" id="IPR036291">
    <property type="entry name" value="NAD(P)-bd_dom_sf"/>
</dbReference>
<dbReference type="EMBL" id="CAEZYH010000034">
    <property type="protein sequence ID" value="CAB4719911.1"/>
    <property type="molecule type" value="Genomic_DNA"/>
</dbReference>
<dbReference type="CDD" id="cd05327">
    <property type="entry name" value="retinol-DH_like_SDR_c_like"/>
    <property type="match status" value="1"/>
</dbReference>
<dbReference type="GO" id="GO:0016491">
    <property type="term" value="F:oxidoreductase activity"/>
    <property type="evidence" value="ECO:0007669"/>
    <property type="project" value="UniProtKB-KW"/>
</dbReference>
<proteinExistence type="predicted"/>
<dbReference type="EMBL" id="CAFBLJ010000095">
    <property type="protein sequence ID" value="CAB4879059.1"/>
    <property type="molecule type" value="Genomic_DNA"/>
</dbReference>
<accession>A0A6J7GAL1</accession>
<sequence>MFMAVSGMSQTRWTTKNIPDNSGRTICITGANSGLGLEAARNLVGAGAHVIMACRNVEKAEAAAQSVRAGKGSVEVRQLDLASLASIRRFSEQLLADGIELDGLMNNAGLMALDQSRTEDGFETQIGVNHLGHYALTGLLLPSLMKRPNSRIVNVSSMGHIPGKIHLDDLMCDRRRYSRWGAYFQSKLANILFTNELERRLRETQSTTIALAAHPGTARTELGKSGSSATNFVMRRLTPVLTRTGVQGCESQVRAMVDTSATGREYYGPKYQMFGAPVKVTPSKRARNMNDARRLWEISEELTGVKYPF</sequence>
<reference evidence="4" key="1">
    <citation type="submission" date="2020-05" db="EMBL/GenBank/DDBJ databases">
        <authorList>
            <person name="Chiriac C."/>
            <person name="Salcher M."/>
            <person name="Ghai R."/>
            <person name="Kavagutti S V."/>
        </authorList>
    </citation>
    <scope>NUCLEOTIDE SEQUENCE</scope>
</reference>
<dbReference type="InterPro" id="IPR002347">
    <property type="entry name" value="SDR_fam"/>
</dbReference>
<dbReference type="SUPFAM" id="SSF51735">
    <property type="entry name" value="NAD(P)-binding Rossmann-fold domains"/>
    <property type="match status" value="1"/>
</dbReference>
<dbReference type="NCBIfam" id="NF004846">
    <property type="entry name" value="PRK06197.1"/>
    <property type="match status" value="1"/>
</dbReference>
<evidence type="ECO:0000313" key="4">
    <source>
        <dbReference type="EMBL" id="CAB4905147.1"/>
    </source>
</evidence>
<dbReference type="PANTHER" id="PTHR43157">
    <property type="entry name" value="PHOSPHATIDYLINOSITOL-GLYCAN BIOSYNTHESIS CLASS F PROTEIN-RELATED"/>
    <property type="match status" value="1"/>
</dbReference>
<keyword evidence="1" id="KW-0560">Oxidoreductase</keyword>
<evidence type="ECO:0000313" key="5">
    <source>
        <dbReference type="EMBL" id="CAB5022224.1"/>
    </source>
</evidence>
<evidence type="ECO:0000313" key="3">
    <source>
        <dbReference type="EMBL" id="CAB4879059.1"/>
    </source>
</evidence>
<protein>
    <submittedName>
        <fullName evidence="4">Unannotated protein</fullName>
    </submittedName>
</protein>
<dbReference type="AlphaFoldDB" id="A0A6J7GAL1"/>
<gene>
    <name evidence="2" type="ORF">UFOPK2658_00946</name>
    <name evidence="3" type="ORF">UFOPK3304_01465</name>
    <name evidence="4" type="ORF">UFOPK3494_01159</name>
    <name evidence="5" type="ORF">UFOPK4134_00346</name>
</gene>